<name>L9XU61_9EURY</name>
<protein>
    <submittedName>
        <fullName evidence="1">Uncharacterized protein</fullName>
    </submittedName>
</protein>
<sequence length="87" mass="10533">MDVYATIDTRIQFYTTRNVKIIFTLRKTGYSLRVRLDKHQARLVVNVYRVLRWKREGFCRYFSLAVNRIRYSGLGNIVYLHELVRCE</sequence>
<keyword evidence="2" id="KW-1185">Reference proteome</keyword>
<evidence type="ECO:0000313" key="2">
    <source>
        <dbReference type="Proteomes" id="UP000011531"/>
    </source>
</evidence>
<comment type="caution">
    <text evidence="1">The sequence shown here is derived from an EMBL/GenBank/DDBJ whole genome shotgun (WGS) entry which is preliminary data.</text>
</comment>
<dbReference type="Proteomes" id="UP000011531">
    <property type="component" value="Unassembled WGS sequence"/>
</dbReference>
<gene>
    <name evidence="1" type="ORF">C492_06492</name>
</gene>
<accession>L9XU61</accession>
<reference evidence="1 2" key="1">
    <citation type="journal article" date="2014" name="PLoS Genet.">
        <title>Phylogenetically driven sequencing of extremely halophilic archaea reveals strategies for static and dynamic osmo-response.</title>
        <authorList>
            <person name="Becker E.A."/>
            <person name="Seitzer P.M."/>
            <person name="Tritt A."/>
            <person name="Larsen D."/>
            <person name="Krusor M."/>
            <person name="Yao A.I."/>
            <person name="Wu D."/>
            <person name="Madern D."/>
            <person name="Eisen J.A."/>
            <person name="Darling A.E."/>
            <person name="Facciotti M.T."/>
        </authorList>
    </citation>
    <scope>NUCLEOTIDE SEQUENCE [LARGE SCALE GENOMIC DNA]</scope>
    <source>
        <strain evidence="1 2">DSM 18795</strain>
    </source>
</reference>
<organism evidence="1 2">
    <name type="scientific">Natronococcus jeotgali DSM 18795</name>
    <dbReference type="NCBI Taxonomy" id="1227498"/>
    <lineage>
        <taxon>Archaea</taxon>
        <taxon>Methanobacteriati</taxon>
        <taxon>Methanobacteriota</taxon>
        <taxon>Stenosarchaea group</taxon>
        <taxon>Halobacteria</taxon>
        <taxon>Halobacteriales</taxon>
        <taxon>Natrialbaceae</taxon>
        <taxon>Natronococcus</taxon>
    </lineage>
</organism>
<dbReference type="EMBL" id="AOIA01000034">
    <property type="protein sequence ID" value="ELY64148.1"/>
    <property type="molecule type" value="Genomic_DNA"/>
</dbReference>
<dbReference type="AlphaFoldDB" id="L9XU61"/>
<proteinExistence type="predicted"/>
<evidence type="ECO:0000313" key="1">
    <source>
        <dbReference type="EMBL" id="ELY64148.1"/>
    </source>
</evidence>